<feature type="domain" description="DUF5979" evidence="8">
    <location>
        <begin position="388"/>
        <end position="510"/>
    </location>
</feature>
<dbReference type="InterPro" id="IPR011252">
    <property type="entry name" value="Fibrogen-bd_dom1"/>
</dbReference>
<dbReference type="Proteomes" id="UP001183619">
    <property type="component" value="Unassembled WGS sequence"/>
</dbReference>
<keyword evidence="10" id="KW-1185">Reference proteome</keyword>
<feature type="chain" id="PRO_5045724770" description="DUF5979 domain-containing protein" evidence="7">
    <location>
        <begin position="42"/>
        <end position="1462"/>
    </location>
</feature>
<dbReference type="InterPro" id="IPR008966">
    <property type="entry name" value="Adhesion_dom_sf"/>
</dbReference>
<feature type="domain" description="DUF5979" evidence="8">
    <location>
        <begin position="1163"/>
        <end position="1269"/>
    </location>
</feature>
<keyword evidence="6" id="KW-0472">Membrane</keyword>
<feature type="domain" description="DUF5979" evidence="8">
    <location>
        <begin position="1054"/>
        <end position="1156"/>
    </location>
</feature>
<comment type="caution">
    <text evidence="9">The sequence shown here is derived from an EMBL/GenBank/DDBJ whole genome shotgun (WGS) entry which is preliminary data.</text>
</comment>
<keyword evidence="2" id="KW-0134">Cell wall</keyword>
<protein>
    <recommendedName>
        <fullName evidence="8">DUF5979 domain-containing protein</fullName>
    </recommendedName>
</protein>
<dbReference type="Pfam" id="PF19407">
    <property type="entry name" value="DUF5979"/>
    <property type="match status" value="9"/>
</dbReference>
<evidence type="ECO:0000256" key="4">
    <source>
        <dbReference type="ARBA" id="ARBA00022729"/>
    </source>
</evidence>
<proteinExistence type="predicted"/>
<feature type="domain" description="DUF5979" evidence="8">
    <location>
        <begin position="1275"/>
        <end position="1373"/>
    </location>
</feature>
<evidence type="ECO:0000313" key="9">
    <source>
        <dbReference type="EMBL" id="MDR7353650.1"/>
    </source>
</evidence>
<keyword evidence="3" id="KW-0964">Secreted</keyword>
<keyword evidence="5" id="KW-0572">Peptidoglycan-anchor</keyword>
<feature type="domain" description="DUF5979" evidence="8">
    <location>
        <begin position="627"/>
        <end position="730"/>
    </location>
</feature>
<comment type="subcellular location">
    <subcellularLocation>
        <location evidence="1">Secreted</location>
        <location evidence="1">Cell wall</location>
    </subcellularLocation>
</comment>
<evidence type="ECO:0000256" key="5">
    <source>
        <dbReference type="ARBA" id="ARBA00023088"/>
    </source>
</evidence>
<keyword evidence="6" id="KW-1133">Transmembrane helix</keyword>
<dbReference type="SUPFAM" id="SSF49401">
    <property type="entry name" value="Bacterial adhesins"/>
    <property type="match status" value="1"/>
</dbReference>
<dbReference type="InterPro" id="IPR046022">
    <property type="entry name" value="DUF5979"/>
</dbReference>
<evidence type="ECO:0000256" key="2">
    <source>
        <dbReference type="ARBA" id="ARBA00022512"/>
    </source>
</evidence>
<evidence type="ECO:0000256" key="1">
    <source>
        <dbReference type="ARBA" id="ARBA00004191"/>
    </source>
</evidence>
<feature type="domain" description="DUF5979" evidence="8">
    <location>
        <begin position="736"/>
        <end position="840"/>
    </location>
</feature>
<keyword evidence="6" id="KW-0812">Transmembrane</keyword>
<feature type="domain" description="DUF5979" evidence="8">
    <location>
        <begin position="847"/>
        <end position="948"/>
    </location>
</feature>
<dbReference type="RefSeq" id="WP_277104254.1">
    <property type="nucleotide sequence ID" value="NZ_BAAAJS010000013.1"/>
</dbReference>
<keyword evidence="4 7" id="KW-0732">Signal</keyword>
<sequence>MKSAHAQISPGGRLRSNPAAKAVVSLLATLGLLLSMTPAIASAQDSGHDRSELYITGGKLTRLKDKSADLVQDERIVFSFNWDASAYARTDRAPKIGDYIKIDIPAWANFAEGTAPMNDAEGNAVAECVQKKTEVKCTFVTDLSRKDEPKGSYESALYLQKTQRIEKSSIQFGPLSSVVELSSIVSQDAIDKGVIGLGSESTPPNLSPLDGVQKKEGVYHGLLTYSEGKAIIGWHIYANGTGGDVTITDTFAKPLQPAQYLRAVPEFKNSVEIRYRDKKLEEPHGGGSWDLTSQKPHETSFLPHDQFDVEWSETPTGQQKATVVLKNTTDSRVYRVRIMTELDPSVHQEGDLLRNEAFIENSRVETEVKAYNVITAVAQYKDNTGAIRIFKHVEGIPADKKPQDYSATIEAKILRPGEQQPEVRTLSVREGAQAQLAGFLGDLPTGTQVTLTESASPVIEGFAHNNVVVGQGKYGNLEAQDNVRISLDRASAVVTIQNKQTTEVALTNSYVEARGKFTVTKQVRGLTANIPASFKVQYRCFTKETQPQLVTEGTIEVANGETKQSPELPLGIECHLDEIDKQSVSVDGYELNENFSHIVVEPSLTPETSDKARTILTNHYTKTTGGFSIIKKVEGDSKDRAPASFTFQYRCGDNNWTDITVEPNTPTQVNDVPKGQCVIKEAAQQPLEGVSMSTVLQAGDQQAEGTNELTFTVGDDTAAQVVVTATNTYTRDKGAFKITKVVDGDAANKAQGPFTFQYRCDGAPEWTDVTVAAGQTQEIAQIPTGQCEIKELAPAAIAGVSHSSVVSVADSHARNGEVLRFDVRKDADPVVTVQATNTYTQDRGELHIKKVVAGDAKNLAPASFSFSVRCGEQEWDNIEVKGGAFAAITNVPVGECVIKEKDAAVAGTTLATGFSVNAHPVTTDGDGSIRVPVTKGATVLVEATNTYTRETGSIELRKNVIVDGKAAPSATPFSIIARCEGMNIDPITVPGDGSTVRIDAVPTGTTCSFTEADAQRPGYAHGVTFQPASVTVNTAGETVRVEITNTYVRDTGGFSITKQVEGNAAALAPKRFHFRYTCADGVTGTVEVESGKPAMLSNIPTGECTITEEAAQVEHTTLKTHMSVGGGQPVENNTVTFSVTKDQQPAVAVVATNTYTAEEYPFMLRKTLSADTDVDVLTQRAAGRAFIFDYTCTPAYEGAKATTGQISISGDGKAVASPHTYPVGTTCTLTERADSATIPGFVHQPTQPMTVNVRAGEQPATVEFTNHYTRDGGGFNLAKKVEGWPWFATNTFTFNYRCEHSASSTVKEGTVEVVGNNTPVDVDAQIPFGSTCVITEDTQKAQRLGFVLQEVPEIRFILDENNKDHTFTATNTYIPWIPLLIPLIPLVVAPFIPQPAPHQESAVLAATPDMHKEQEKQGQTHSPQSAPAQLARTGVDKHLLAWVVFGALLSTIGVFMLRRREN</sequence>
<gene>
    <name evidence="9" type="ORF">J2S37_000188</name>
</gene>
<feature type="signal peptide" evidence="7">
    <location>
        <begin position="1"/>
        <end position="41"/>
    </location>
</feature>
<dbReference type="Gene3D" id="2.60.40.1280">
    <property type="match status" value="1"/>
</dbReference>
<feature type="transmembrane region" description="Helical" evidence="6">
    <location>
        <begin position="1439"/>
        <end position="1457"/>
    </location>
</feature>
<evidence type="ECO:0000259" key="8">
    <source>
        <dbReference type="Pfam" id="PF19407"/>
    </source>
</evidence>
<evidence type="ECO:0000256" key="7">
    <source>
        <dbReference type="SAM" id="SignalP"/>
    </source>
</evidence>
<feature type="domain" description="DUF5979" evidence="8">
    <location>
        <begin position="517"/>
        <end position="621"/>
    </location>
</feature>
<reference evidence="9 10" key="1">
    <citation type="submission" date="2023-07" db="EMBL/GenBank/DDBJ databases">
        <title>Sequencing the genomes of 1000 actinobacteria strains.</title>
        <authorList>
            <person name="Klenk H.-P."/>
        </authorList>
    </citation>
    <scope>NUCLEOTIDE SEQUENCE [LARGE SCALE GENOMIC DNA]</scope>
    <source>
        <strain evidence="9 10">DSM 44508</strain>
    </source>
</reference>
<accession>A0ABU2B4W4</accession>
<organism evidence="9 10">
    <name type="scientific">Corynebacterium felinum</name>
    <dbReference type="NCBI Taxonomy" id="131318"/>
    <lineage>
        <taxon>Bacteria</taxon>
        <taxon>Bacillati</taxon>
        <taxon>Actinomycetota</taxon>
        <taxon>Actinomycetes</taxon>
        <taxon>Mycobacteriales</taxon>
        <taxon>Corynebacteriaceae</taxon>
        <taxon>Corynebacterium</taxon>
    </lineage>
</organism>
<evidence type="ECO:0000256" key="3">
    <source>
        <dbReference type="ARBA" id="ARBA00022525"/>
    </source>
</evidence>
<dbReference type="EMBL" id="JAVDYF010000001">
    <property type="protein sequence ID" value="MDR7353650.1"/>
    <property type="molecule type" value="Genomic_DNA"/>
</dbReference>
<evidence type="ECO:0000256" key="6">
    <source>
        <dbReference type="SAM" id="Phobius"/>
    </source>
</evidence>
<evidence type="ECO:0000313" key="10">
    <source>
        <dbReference type="Proteomes" id="UP001183619"/>
    </source>
</evidence>
<feature type="domain" description="DUF5979" evidence="8">
    <location>
        <begin position="956"/>
        <end position="1047"/>
    </location>
</feature>
<name>A0ABU2B4W4_9CORY</name>